<protein>
    <submittedName>
        <fullName evidence="5">FAD binding domain-containing protein</fullName>
    </submittedName>
</protein>
<dbReference type="InterPro" id="IPR005107">
    <property type="entry name" value="CO_DH_flav_C"/>
</dbReference>
<name>A0ABW2B8U5_9RHOB</name>
<dbReference type="SMART" id="SM01092">
    <property type="entry name" value="CO_deh_flav_C"/>
    <property type="match status" value="1"/>
</dbReference>
<evidence type="ECO:0000313" key="6">
    <source>
        <dbReference type="Proteomes" id="UP001596353"/>
    </source>
</evidence>
<sequence length="420" mass="45317">MKHFDYLQPKTMDEALASWEPGASWLGGGTNLVDLMKLGVAQPQRVIDLTRISDLGEITFQQDGSVRIGAMVSNADLARHAGFAQHFPMVAEALLSGASGQLRNMATVAGNLMQRTRCAYFQEETAACNRRNPGAGCDARDSDEEVRALLGASPACVATNPSDFCVPLAALEAQVEVRGVNGTRQIPFSEFHLLPGDRPERETALEEGELIVALHLSAEAAGFARHARYLKVRDRTSFAFATTAAAAALRMEDGIIVEGRLALGAVAARPWRVAEAEALLVGQAPDAALFARAAEAAMAGAEAPAHLEWKIDLARRTAARALAMAAVRHRHRRGAARIPLWPTERRPRPCLTRFHRKSVSVPTRVSLPHGGMGLPRSPALQPLPPTTRPRGCFMRSTPRQGSRVAGSANLTLPQHRRTPV</sequence>
<keyword evidence="6" id="KW-1185">Reference proteome</keyword>
<organism evidence="5 6">
    <name type="scientific">Sulfitobacter porphyrae</name>
    <dbReference type="NCBI Taxonomy" id="1246864"/>
    <lineage>
        <taxon>Bacteria</taxon>
        <taxon>Pseudomonadati</taxon>
        <taxon>Pseudomonadota</taxon>
        <taxon>Alphaproteobacteria</taxon>
        <taxon>Rhodobacterales</taxon>
        <taxon>Roseobacteraceae</taxon>
        <taxon>Sulfitobacter</taxon>
    </lineage>
</organism>
<proteinExistence type="predicted"/>
<dbReference type="InterPro" id="IPR036318">
    <property type="entry name" value="FAD-bd_PCMH-like_sf"/>
</dbReference>
<evidence type="ECO:0000256" key="1">
    <source>
        <dbReference type="ARBA" id="ARBA00022630"/>
    </source>
</evidence>
<dbReference type="PANTHER" id="PTHR42659">
    <property type="entry name" value="XANTHINE DEHYDROGENASE SUBUNIT C-RELATED"/>
    <property type="match status" value="1"/>
</dbReference>
<dbReference type="Gene3D" id="3.30.390.50">
    <property type="entry name" value="CO dehydrogenase flavoprotein, C-terminal domain"/>
    <property type="match status" value="1"/>
</dbReference>
<feature type="domain" description="FAD-binding PCMH-type" evidence="4">
    <location>
        <begin position="1"/>
        <end position="221"/>
    </location>
</feature>
<feature type="region of interest" description="Disordered" evidence="3">
    <location>
        <begin position="363"/>
        <end position="420"/>
    </location>
</feature>
<dbReference type="Pfam" id="PF00941">
    <property type="entry name" value="FAD_binding_5"/>
    <property type="match status" value="1"/>
</dbReference>
<dbReference type="InterPro" id="IPR016166">
    <property type="entry name" value="FAD-bd_PCMH"/>
</dbReference>
<dbReference type="PROSITE" id="PS51387">
    <property type="entry name" value="FAD_PCMH"/>
    <property type="match status" value="1"/>
</dbReference>
<dbReference type="Gene3D" id="3.30.43.10">
    <property type="entry name" value="Uridine Diphospho-n-acetylenolpyruvylglucosamine Reductase, domain 2"/>
    <property type="match status" value="1"/>
</dbReference>
<dbReference type="Gene3D" id="3.30.465.10">
    <property type="match status" value="2"/>
</dbReference>
<dbReference type="Proteomes" id="UP001596353">
    <property type="component" value="Unassembled WGS sequence"/>
</dbReference>
<comment type="caution">
    <text evidence="5">The sequence shown here is derived from an EMBL/GenBank/DDBJ whole genome shotgun (WGS) entry which is preliminary data.</text>
</comment>
<evidence type="ECO:0000313" key="5">
    <source>
        <dbReference type="EMBL" id="MFC6761988.1"/>
    </source>
</evidence>
<keyword evidence="1" id="KW-0285">Flavoprotein</keyword>
<accession>A0ABW2B8U5</accession>
<dbReference type="PANTHER" id="PTHR42659:SF9">
    <property type="entry name" value="XANTHINE DEHYDROGENASE FAD-BINDING SUBUNIT XDHB-RELATED"/>
    <property type="match status" value="1"/>
</dbReference>
<dbReference type="InterPro" id="IPR051312">
    <property type="entry name" value="Diverse_Substr_Oxidored"/>
</dbReference>
<keyword evidence="2" id="KW-0274">FAD</keyword>
<dbReference type="EMBL" id="JBHSWG010000003">
    <property type="protein sequence ID" value="MFC6761988.1"/>
    <property type="molecule type" value="Genomic_DNA"/>
</dbReference>
<evidence type="ECO:0000259" key="4">
    <source>
        <dbReference type="PROSITE" id="PS51387"/>
    </source>
</evidence>
<gene>
    <name evidence="5" type="ORF">ACFQFQ_24790</name>
</gene>
<dbReference type="SUPFAM" id="SSF55447">
    <property type="entry name" value="CO dehydrogenase flavoprotein C-terminal domain-like"/>
    <property type="match status" value="1"/>
</dbReference>
<dbReference type="InterPro" id="IPR002346">
    <property type="entry name" value="Mopterin_DH_FAD-bd"/>
</dbReference>
<dbReference type="InterPro" id="IPR016169">
    <property type="entry name" value="FAD-bd_PCMH_sub2"/>
</dbReference>
<evidence type="ECO:0000256" key="3">
    <source>
        <dbReference type="SAM" id="MobiDB-lite"/>
    </source>
</evidence>
<dbReference type="InterPro" id="IPR036683">
    <property type="entry name" value="CO_DH_flav_C_dom_sf"/>
</dbReference>
<dbReference type="InterPro" id="IPR016167">
    <property type="entry name" value="FAD-bd_PCMH_sub1"/>
</dbReference>
<dbReference type="SUPFAM" id="SSF56176">
    <property type="entry name" value="FAD-binding/transporter-associated domain-like"/>
    <property type="match status" value="1"/>
</dbReference>
<evidence type="ECO:0000256" key="2">
    <source>
        <dbReference type="ARBA" id="ARBA00022827"/>
    </source>
</evidence>
<reference evidence="6" key="1">
    <citation type="journal article" date="2019" name="Int. J. Syst. Evol. Microbiol.">
        <title>The Global Catalogue of Microorganisms (GCM) 10K type strain sequencing project: providing services to taxonomists for standard genome sequencing and annotation.</title>
        <authorList>
            <consortium name="The Broad Institute Genomics Platform"/>
            <consortium name="The Broad Institute Genome Sequencing Center for Infectious Disease"/>
            <person name="Wu L."/>
            <person name="Ma J."/>
        </authorList>
    </citation>
    <scope>NUCLEOTIDE SEQUENCE [LARGE SCALE GENOMIC DNA]</scope>
    <source>
        <strain evidence="6">CCUG 66188</strain>
    </source>
</reference>
<dbReference type="Pfam" id="PF03450">
    <property type="entry name" value="CO_deh_flav_C"/>
    <property type="match status" value="1"/>
</dbReference>